<name>A0A3A9K3C6_9BACI</name>
<accession>A0A3A9K3C6</accession>
<dbReference type="AlphaFoldDB" id="A0A3A9K3C6"/>
<dbReference type="Proteomes" id="UP000281498">
    <property type="component" value="Unassembled WGS sequence"/>
</dbReference>
<dbReference type="InterPro" id="IPR012655">
    <property type="entry name" value="YrzI"/>
</dbReference>
<dbReference type="EMBL" id="PDOE01000005">
    <property type="protein sequence ID" value="RKL66869.1"/>
    <property type="molecule type" value="Genomic_DNA"/>
</dbReference>
<dbReference type="OrthoDB" id="2974285at2"/>
<organism evidence="1 2">
    <name type="scientific">Salipaludibacillus neizhouensis</name>
    <dbReference type="NCBI Taxonomy" id="885475"/>
    <lineage>
        <taxon>Bacteria</taxon>
        <taxon>Bacillati</taxon>
        <taxon>Bacillota</taxon>
        <taxon>Bacilli</taxon>
        <taxon>Bacillales</taxon>
        <taxon>Bacillaceae</taxon>
    </lineage>
</organism>
<protein>
    <recommendedName>
        <fullName evidence="3">YrzI family protein</fullName>
    </recommendedName>
</protein>
<proteinExistence type="predicted"/>
<comment type="caution">
    <text evidence="1">The sequence shown here is derived from an EMBL/GenBank/DDBJ whole genome shotgun (WGS) entry which is preliminary data.</text>
</comment>
<gene>
    <name evidence="1" type="ORF">CR203_13645</name>
</gene>
<dbReference type="RefSeq" id="WP_110934712.1">
    <property type="nucleotide sequence ID" value="NZ_KZ614146.1"/>
</dbReference>
<evidence type="ECO:0000313" key="2">
    <source>
        <dbReference type="Proteomes" id="UP000281498"/>
    </source>
</evidence>
<keyword evidence="2" id="KW-1185">Reference proteome</keyword>
<evidence type="ECO:0000313" key="1">
    <source>
        <dbReference type="EMBL" id="RKL66869.1"/>
    </source>
</evidence>
<reference evidence="1 2" key="1">
    <citation type="submission" date="2017-10" db="EMBL/GenBank/DDBJ databases">
        <title>Bacillus sp. nov., a halophilic bacterium isolated from a Keqin Lake.</title>
        <authorList>
            <person name="Wang H."/>
        </authorList>
    </citation>
    <scope>NUCLEOTIDE SEQUENCE [LARGE SCALE GENOMIC DNA]</scope>
    <source>
        <strain evidence="1 2">KCTC 13187</strain>
    </source>
</reference>
<dbReference type="Pfam" id="PF09501">
    <property type="entry name" value="Bac_small_YrzI"/>
    <property type="match status" value="1"/>
</dbReference>
<sequence length="46" mass="5989">MQIHIFFFTIWIRKRKYTQEDAEREKHFQDCVERKRALDVKHYFHY</sequence>
<evidence type="ECO:0008006" key="3">
    <source>
        <dbReference type="Google" id="ProtNLM"/>
    </source>
</evidence>